<comment type="caution">
    <text evidence="4">The sequence shown here is derived from an EMBL/GenBank/DDBJ whole genome shotgun (WGS) entry which is preliminary data.</text>
</comment>
<feature type="compositionally biased region" description="Polar residues" evidence="1">
    <location>
        <begin position="105"/>
        <end position="132"/>
    </location>
</feature>
<feature type="compositionally biased region" description="Low complexity" evidence="1">
    <location>
        <begin position="1163"/>
        <end position="1175"/>
    </location>
</feature>
<feature type="region of interest" description="Disordered" evidence="1">
    <location>
        <begin position="736"/>
        <end position="756"/>
    </location>
</feature>
<dbReference type="Pfam" id="PF01369">
    <property type="entry name" value="Sec7"/>
    <property type="match status" value="1"/>
</dbReference>
<dbReference type="InterPro" id="IPR041681">
    <property type="entry name" value="PH_9"/>
</dbReference>
<keyword evidence="5" id="KW-1185">Reference proteome</keyword>
<feature type="region of interest" description="Disordered" evidence="1">
    <location>
        <begin position="658"/>
        <end position="724"/>
    </location>
</feature>
<feature type="compositionally biased region" description="Polar residues" evidence="1">
    <location>
        <begin position="694"/>
        <end position="709"/>
    </location>
</feature>
<evidence type="ECO:0000313" key="5">
    <source>
        <dbReference type="Proteomes" id="UP001140074"/>
    </source>
</evidence>
<dbReference type="InterPro" id="IPR023394">
    <property type="entry name" value="Sec7_C_sf"/>
</dbReference>
<feature type="region of interest" description="Disordered" evidence="1">
    <location>
        <begin position="1041"/>
        <end position="1063"/>
    </location>
</feature>
<feature type="compositionally biased region" description="Pro residues" evidence="1">
    <location>
        <begin position="547"/>
        <end position="564"/>
    </location>
</feature>
<dbReference type="PROSITE" id="PS50190">
    <property type="entry name" value="SEC7"/>
    <property type="match status" value="1"/>
</dbReference>
<feature type="compositionally biased region" description="Low complexity" evidence="1">
    <location>
        <begin position="1728"/>
        <end position="1748"/>
    </location>
</feature>
<dbReference type="Gene3D" id="2.30.29.30">
    <property type="entry name" value="Pleckstrin-homology domain (PH domain)/Phosphotyrosine-binding domain (PTB)"/>
    <property type="match status" value="1"/>
</dbReference>
<feature type="region of interest" description="Disordered" evidence="1">
    <location>
        <begin position="1638"/>
        <end position="1686"/>
    </location>
</feature>
<dbReference type="InterPro" id="IPR011993">
    <property type="entry name" value="PH-like_dom_sf"/>
</dbReference>
<feature type="compositionally biased region" description="Basic and acidic residues" evidence="1">
    <location>
        <begin position="1"/>
        <end position="23"/>
    </location>
</feature>
<feature type="region of interest" description="Disordered" evidence="1">
    <location>
        <begin position="1724"/>
        <end position="1782"/>
    </location>
</feature>
<feature type="domain" description="PH" evidence="2">
    <location>
        <begin position="1351"/>
        <end position="1471"/>
    </location>
</feature>
<name>A0A9W8IRB0_9FUNG</name>
<feature type="compositionally biased region" description="Low complexity" evidence="1">
    <location>
        <begin position="1053"/>
        <end position="1063"/>
    </location>
</feature>
<dbReference type="SUPFAM" id="SSF48425">
    <property type="entry name" value="Sec7 domain"/>
    <property type="match status" value="1"/>
</dbReference>
<dbReference type="Pfam" id="PF15410">
    <property type="entry name" value="PH_9"/>
    <property type="match status" value="1"/>
</dbReference>
<feature type="region of interest" description="Disordered" evidence="1">
    <location>
        <begin position="1505"/>
        <end position="1524"/>
    </location>
</feature>
<feature type="compositionally biased region" description="Basic and acidic residues" evidence="1">
    <location>
        <begin position="1652"/>
        <end position="1663"/>
    </location>
</feature>
<dbReference type="GO" id="GO:0032012">
    <property type="term" value="P:regulation of ARF protein signal transduction"/>
    <property type="evidence" value="ECO:0007669"/>
    <property type="project" value="InterPro"/>
</dbReference>
<feature type="region of interest" description="Disordered" evidence="1">
    <location>
        <begin position="347"/>
        <end position="378"/>
    </location>
</feature>
<feature type="compositionally biased region" description="Polar residues" evidence="1">
    <location>
        <begin position="348"/>
        <end position="364"/>
    </location>
</feature>
<gene>
    <name evidence="4" type="ORF">GGH94_000057</name>
</gene>
<dbReference type="InterPro" id="IPR001849">
    <property type="entry name" value="PH_domain"/>
</dbReference>
<feature type="compositionally biased region" description="Polar residues" evidence="1">
    <location>
        <begin position="1758"/>
        <end position="1768"/>
    </location>
</feature>
<feature type="compositionally biased region" description="Polar residues" evidence="1">
    <location>
        <begin position="747"/>
        <end position="756"/>
    </location>
</feature>
<feature type="region of interest" description="Disordered" evidence="1">
    <location>
        <begin position="311"/>
        <end position="334"/>
    </location>
</feature>
<dbReference type="Proteomes" id="UP001140074">
    <property type="component" value="Unassembled WGS sequence"/>
</dbReference>
<evidence type="ECO:0000259" key="2">
    <source>
        <dbReference type="PROSITE" id="PS50003"/>
    </source>
</evidence>
<dbReference type="PROSITE" id="PS50003">
    <property type="entry name" value="PH_DOMAIN"/>
    <property type="match status" value="1"/>
</dbReference>
<feature type="compositionally biased region" description="Basic and acidic residues" evidence="1">
    <location>
        <begin position="475"/>
        <end position="488"/>
    </location>
</feature>
<proteinExistence type="predicted"/>
<sequence>MLRKQLHDSSRQRADEQQPDRSHVGVYTAAQDAQSPVSDSGEDEEPSLLGRLHQSQSSRKTPKMDLIPTHGSPRFVKRSAHMSEQSRYDAVGYPKSTRVSHALRKQQSAATLRSPPTSYITSHQLPSSSPQVSAMAEPQSRLKGFEMRVVNTHSGKAVVRAPILTESASGSRKGHKDEVPVLPPPSAAELRYNAQRALISTTAVLRSAIGSKATTGRQHATIGVKVGGSGRRTRRITRTMSDQVHSPSATAANVKDGIARPSGGFHINMQFASEDEKQLEKKPAVSASGYAGLEQGRASSSSMLEQWGISTTHGADGTEHGSDMEDGGSESGADHATKKRMMQLMSGEGSTAQSPRTVTMTRRLSSAGPDDKRGSQVVLSDESQKLIESIFSGRLSIGNNSDRRFSREEYRVQAYDQKKSEARSIENAMSNKRSPQPLPQHVAGDSHSAVMPERDGTKMRKPSFWSMFRGANGSQRREPTADEKRDSSNPESSPVTHASTTASGRQHFLKKQQSSSSGFAESFGLSKLLTLGDNRYGTAASTGKALPPAPLPSPPLPPLPPPTPLISTVIAPPQTVERRVSEETHKPTMPLVDNLAGPPDTAHAEAGAVVDCSGRLSGSFYTPMQEFFGVSASGDPAAVDALRAGSVGATPEIRARPVAADATLPSGDSGTADLVQGADSQSGFTPVDSPAVPQRSTVDSGAASHQGSELVNGPADDDDTDSDIVPLSQSRALIDARRGSESAGPDVSTSQSSASNGLGIAHSIASKAPVPGDSASISSAATRLQALNIPFSTDPAAAAELEGTLVSAGRLRFSPDAPPRILGLPSAADDDNETEIDIDIDGDMDDGASSAQLADENSQQACAMGKYLYDIEEFRCQPISDKSSASGGEPLVPRILQGIAVPALADHAEWLGKREVFNGLALRYYIGNYDFCGLRIDECLRRLCSHIFLRGESQVIDRLLVALAQRFVACNPDTKLRTADVAHAVTYSTLLLNTDLHIADIRASDRMTKSRFVRNTIDTVAQFQSSVAVLADDAPVGVAPQLPELDLPKQSMESAAGGDAGESAELSSSALRGLVGSMASLPVAPYGSAVSRTSRDVVRLMGARGKRFSFFESSSSGSSPGPGGCGGNISAVPPQTPGLGVAAVAVSSPSSLRAFDRLRRKVSTTGTHTRTRSGTMSIDEPVPLPTASTQPLQLMNSRGSMSAAPDSIGYGPVSDMPNLNELSLVLKDVYTGIKAKPLGQPLFARQSALMNENTKHSMDVRPSSVRSMPMHSAQRTRSINSMNHPAQRGRPPHHPDLRLGDAVKRAGSSMLNFGGAAGQSGVRASPSSASMGYNMPQSAYSVLMRSPIENQHIRSGVLVRKHLFERAGKKASSRAWRTCYVSVDRGTVAMYKMDGRHGAHPDGRELTDTSLQLGSVSLRHTMTHMLPSPGYSRSRPHVFALQLPSGGVYLFQTASEVELRDWVAACNYWAARESKAPYMIGGVYNMEYGWDNTGDFALRFDEREAREDRGEEMSPAEQVAEDRRILEERDASKGASILEWTPPNNPMQRSDLDEAAQLKSLLHHITYLEEELVSHKKVQGSIEERFYPRTQQFQRGFSNWERKAQYILQELIKYQSYADVLQKALKQMQDEIQPIPEEPQQAASDLSPGSAHPDRTSREDDRGQFAVQRGPSTPMSATGPGFSASRASLPQAVTGRRTLDLNGNPTPSKSLPIKELLAPASEKARNRASIISPNSVSSSSNTVNSAATVEKHRISVDHAQSPSRNPVSSAHIPVEPSVAQVN</sequence>
<feature type="domain" description="SEC7" evidence="3">
    <location>
        <begin position="909"/>
        <end position="1035"/>
    </location>
</feature>
<dbReference type="SMART" id="SM00233">
    <property type="entry name" value="PH"/>
    <property type="match status" value="1"/>
</dbReference>
<feature type="region of interest" description="Disordered" evidence="1">
    <location>
        <begin position="416"/>
        <end position="519"/>
    </location>
</feature>
<evidence type="ECO:0000259" key="3">
    <source>
        <dbReference type="PROSITE" id="PS50190"/>
    </source>
</evidence>
<evidence type="ECO:0008006" key="6">
    <source>
        <dbReference type="Google" id="ProtNLM"/>
    </source>
</evidence>
<accession>A0A9W8IRB0</accession>
<protein>
    <recommendedName>
        <fullName evidence="6">SEC7 domain-containing protein</fullName>
    </recommendedName>
</protein>
<feature type="compositionally biased region" description="Polar residues" evidence="1">
    <location>
        <begin position="1273"/>
        <end position="1284"/>
    </location>
</feature>
<feature type="region of interest" description="Disordered" evidence="1">
    <location>
        <begin position="1"/>
        <end position="86"/>
    </location>
</feature>
<dbReference type="EMBL" id="JANBUY010000002">
    <property type="protein sequence ID" value="KAJ2868525.1"/>
    <property type="molecule type" value="Genomic_DNA"/>
</dbReference>
<reference evidence="4" key="1">
    <citation type="submission" date="2022-07" db="EMBL/GenBank/DDBJ databases">
        <title>Phylogenomic reconstructions and comparative analyses of Kickxellomycotina fungi.</title>
        <authorList>
            <person name="Reynolds N.K."/>
            <person name="Stajich J.E."/>
            <person name="Barry K."/>
            <person name="Grigoriev I.V."/>
            <person name="Crous P."/>
            <person name="Smith M.E."/>
        </authorList>
    </citation>
    <scope>NUCLEOTIDE SEQUENCE</scope>
    <source>
        <strain evidence="4">RSA 476</strain>
    </source>
</reference>
<dbReference type="InterPro" id="IPR035999">
    <property type="entry name" value="Sec7_dom_sf"/>
</dbReference>
<evidence type="ECO:0000256" key="1">
    <source>
        <dbReference type="SAM" id="MobiDB-lite"/>
    </source>
</evidence>
<dbReference type="SMART" id="SM00222">
    <property type="entry name" value="Sec7"/>
    <property type="match status" value="1"/>
</dbReference>
<organism evidence="4 5">
    <name type="scientific">Coemansia aciculifera</name>
    <dbReference type="NCBI Taxonomy" id="417176"/>
    <lineage>
        <taxon>Eukaryota</taxon>
        <taxon>Fungi</taxon>
        <taxon>Fungi incertae sedis</taxon>
        <taxon>Zoopagomycota</taxon>
        <taxon>Kickxellomycotina</taxon>
        <taxon>Kickxellomycetes</taxon>
        <taxon>Kickxellales</taxon>
        <taxon>Kickxellaceae</taxon>
        <taxon>Coemansia</taxon>
    </lineage>
</organism>
<feature type="region of interest" description="Disordered" evidence="1">
    <location>
        <begin position="98"/>
        <end position="133"/>
    </location>
</feature>
<feature type="region of interest" description="Disordered" evidence="1">
    <location>
        <begin position="1273"/>
        <end position="1295"/>
    </location>
</feature>
<dbReference type="PANTHER" id="PTHR10663:SF373">
    <property type="entry name" value="PH AND SEC7 DOMAIN-CONTAINING PROTEIN C11E3.11C"/>
    <property type="match status" value="1"/>
</dbReference>
<dbReference type="SUPFAM" id="SSF50729">
    <property type="entry name" value="PH domain-like"/>
    <property type="match status" value="1"/>
</dbReference>
<dbReference type="Gene3D" id="1.10.1000.11">
    <property type="entry name" value="Arf Nucleotide-binding Site Opener,domain 2"/>
    <property type="match status" value="1"/>
</dbReference>
<evidence type="ECO:0000313" key="4">
    <source>
        <dbReference type="EMBL" id="KAJ2868525.1"/>
    </source>
</evidence>
<feature type="compositionally biased region" description="Polar residues" evidence="1">
    <location>
        <begin position="489"/>
        <end position="504"/>
    </location>
</feature>
<dbReference type="InterPro" id="IPR000904">
    <property type="entry name" value="Sec7_dom"/>
</dbReference>
<feature type="region of interest" description="Disordered" evidence="1">
    <location>
        <begin position="1163"/>
        <end position="1190"/>
    </location>
</feature>
<dbReference type="PANTHER" id="PTHR10663">
    <property type="entry name" value="GUANYL-NUCLEOTIDE EXCHANGE FACTOR"/>
    <property type="match status" value="1"/>
</dbReference>
<dbReference type="GO" id="GO:0005085">
    <property type="term" value="F:guanyl-nucleotide exchange factor activity"/>
    <property type="evidence" value="ECO:0007669"/>
    <property type="project" value="InterPro"/>
</dbReference>
<feature type="region of interest" description="Disordered" evidence="1">
    <location>
        <begin position="540"/>
        <end position="567"/>
    </location>
</feature>